<keyword evidence="3" id="KW-0808">Transferase</keyword>
<protein>
    <submittedName>
        <fullName evidence="3">Membrane-bound acyltransferase YfiQ, involved in biofilm formation</fullName>
    </submittedName>
</protein>
<feature type="transmembrane region" description="Helical" evidence="1">
    <location>
        <begin position="317"/>
        <end position="340"/>
    </location>
</feature>
<dbReference type="Pfam" id="PF01757">
    <property type="entry name" value="Acyl_transf_3"/>
    <property type="match status" value="1"/>
</dbReference>
<keyword evidence="1" id="KW-0472">Membrane</keyword>
<feature type="transmembrane region" description="Helical" evidence="1">
    <location>
        <begin position="6"/>
        <end position="23"/>
    </location>
</feature>
<feature type="transmembrane region" description="Helical" evidence="1">
    <location>
        <begin position="182"/>
        <end position="201"/>
    </location>
</feature>
<feature type="transmembrane region" description="Helical" evidence="1">
    <location>
        <begin position="114"/>
        <end position="135"/>
    </location>
</feature>
<evidence type="ECO:0000256" key="1">
    <source>
        <dbReference type="SAM" id="Phobius"/>
    </source>
</evidence>
<evidence type="ECO:0000259" key="2">
    <source>
        <dbReference type="Pfam" id="PF01757"/>
    </source>
</evidence>
<gene>
    <name evidence="3" type="ORF">SAMN04487884_12173</name>
</gene>
<keyword evidence="1" id="KW-0812">Transmembrane</keyword>
<proteinExistence type="predicted"/>
<evidence type="ECO:0000313" key="3">
    <source>
        <dbReference type="EMBL" id="SES17457.1"/>
    </source>
</evidence>
<dbReference type="Proteomes" id="UP000182584">
    <property type="component" value="Unassembled WGS sequence"/>
</dbReference>
<dbReference type="InterPro" id="IPR002656">
    <property type="entry name" value="Acyl_transf_3_dom"/>
</dbReference>
<reference evidence="3 4" key="1">
    <citation type="submission" date="2016-10" db="EMBL/GenBank/DDBJ databases">
        <authorList>
            <person name="de Groot N.N."/>
        </authorList>
    </citation>
    <scope>NUCLEOTIDE SEQUENCE [LARGE SCALE GENOMIC DNA]</scope>
    <source>
        <strain evidence="3 4">AR40</strain>
    </source>
</reference>
<dbReference type="OrthoDB" id="3268734at2"/>
<dbReference type="EMBL" id="FOGJ01000021">
    <property type="protein sequence ID" value="SES17457.1"/>
    <property type="molecule type" value="Genomic_DNA"/>
</dbReference>
<keyword evidence="1" id="KW-1133">Transmembrane helix</keyword>
<feature type="transmembrane region" description="Helical" evidence="1">
    <location>
        <begin position="242"/>
        <end position="260"/>
    </location>
</feature>
<feature type="transmembrane region" description="Helical" evidence="1">
    <location>
        <begin position="75"/>
        <end position="93"/>
    </location>
</feature>
<evidence type="ECO:0000313" key="4">
    <source>
        <dbReference type="Proteomes" id="UP000182584"/>
    </source>
</evidence>
<name>A0A1H9V8A4_BUTFI</name>
<dbReference type="RefSeq" id="WP_081357155.1">
    <property type="nucleotide sequence ID" value="NZ_FOGJ01000021.1"/>
</dbReference>
<dbReference type="AlphaFoldDB" id="A0A1H9V8A4"/>
<feature type="transmembrane region" description="Helical" evidence="1">
    <location>
        <begin position="158"/>
        <end position="175"/>
    </location>
</feature>
<feature type="domain" description="Acyltransferase 3" evidence="2">
    <location>
        <begin position="41"/>
        <end position="362"/>
    </location>
</feature>
<keyword evidence="3" id="KW-0012">Acyltransferase</keyword>
<feature type="transmembrane region" description="Helical" evidence="1">
    <location>
        <begin position="352"/>
        <end position="374"/>
    </location>
</feature>
<sequence>MQQMVYAVYVVLPVILLWGARFTGNGKFNDEFLSLEQSKMLQGFLAICIMLHHIAQKTCAPWMYPPSRIVHGLDIFVPSGYLLVSVFLFFNGYGVYKSFHAKENYLKGYVKRRILPVVLALYTTTFIFFIARLLVGEKMDANQVLLYLTSIDLCNPNTWYVIVLPFLYLFFYISFKLFKKDGLAVLSTTAFVVLYLLLGTSIDHNDFWIRGEWWYNCVFLFPIGIIFAKFENKIIPHLKKYYWVYLIAALAAYYPLYRYSDFICNIFGYYGENWGAPDTILRRRISLLSQIVLTSEFVFCVLLLNMKLKIGNKFLKFMGSITLEFYLIHGLYVELFGWQFDGGVPSPHHIKYVIVYVLVVFALGVASAVPLKMLHELILGKKKAGPSSKKQLKAS</sequence>
<feature type="transmembrane region" description="Helical" evidence="1">
    <location>
        <begin position="213"/>
        <end position="230"/>
    </location>
</feature>
<feature type="transmembrane region" description="Helical" evidence="1">
    <location>
        <begin position="287"/>
        <end position="305"/>
    </location>
</feature>
<organism evidence="3 4">
    <name type="scientific">Butyrivibrio fibrisolvens</name>
    <dbReference type="NCBI Taxonomy" id="831"/>
    <lineage>
        <taxon>Bacteria</taxon>
        <taxon>Bacillati</taxon>
        <taxon>Bacillota</taxon>
        <taxon>Clostridia</taxon>
        <taxon>Lachnospirales</taxon>
        <taxon>Lachnospiraceae</taxon>
        <taxon>Butyrivibrio</taxon>
    </lineage>
</organism>
<accession>A0A1H9V8A4</accession>
<dbReference type="eggNOG" id="COG1835">
    <property type="taxonomic scope" value="Bacteria"/>
</dbReference>
<dbReference type="GO" id="GO:0016747">
    <property type="term" value="F:acyltransferase activity, transferring groups other than amino-acyl groups"/>
    <property type="evidence" value="ECO:0007669"/>
    <property type="project" value="InterPro"/>
</dbReference>